<evidence type="ECO:0000313" key="2">
    <source>
        <dbReference type="EMBL" id="GMT34213.1"/>
    </source>
</evidence>
<gene>
    <name evidence="2" type="ORF">PFISCL1PPCAC_25510</name>
</gene>
<sequence length="133" mass="14880">MRTYDAKQYTFIHLVNHDAIGNIESEAFEAVLTHQCSQFGRTGRGNRGRGSLQHQSPSSFSFGSPQHQSHSSIYGSLRSLRSKNIDLIWTKVKDHHTRIVINGSTYLRGAMLICPDINLPTAGTVLTVEAYYN</sequence>
<organism evidence="2 3">
    <name type="scientific">Pristionchus fissidentatus</name>
    <dbReference type="NCBI Taxonomy" id="1538716"/>
    <lineage>
        <taxon>Eukaryota</taxon>
        <taxon>Metazoa</taxon>
        <taxon>Ecdysozoa</taxon>
        <taxon>Nematoda</taxon>
        <taxon>Chromadorea</taxon>
        <taxon>Rhabditida</taxon>
        <taxon>Rhabditina</taxon>
        <taxon>Diplogasteromorpha</taxon>
        <taxon>Diplogasteroidea</taxon>
        <taxon>Neodiplogasteridae</taxon>
        <taxon>Pristionchus</taxon>
    </lineage>
</organism>
<comment type="caution">
    <text evidence="2">The sequence shown here is derived from an EMBL/GenBank/DDBJ whole genome shotgun (WGS) entry which is preliminary data.</text>
</comment>
<accession>A0AAV5WVI1</accession>
<reference evidence="2" key="1">
    <citation type="submission" date="2023-10" db="EMBL/GenBank/DDBJ databases">
        <title>Genome assembly of Pristionchus species.</title>
        <authorList>
            <person name="Yoshida K."/>
            <person name="Sommer R.J."/>
        </authorList>
    </citation>
    <scope>NUCLEOTIDE SEQUENCE</scope>
    <source>
        <strain evidence="2">RS5133</strain>
    </source>
</reference>
<evidence type="ECO:0000313" key="3">
    <source>
        <dbReference type="Proteomes" id="UP001432322"/>
    </source>
</evidence>
<dbReference type="EMBL" id="BTSY01000006">
    <property type="protein sequence ID" value="GMT34213.1"/>
    <property type="molecule type" value="Genomic_DNA"/>
</dbReference>
<feature type="compositionally biased region" description="Low complexity" evidence="1">
    <location>
        <begin position="49"/>
        <end position="68"/>
    </location>
</feature>
<evidence type="ECO:0000256" key="1">
    <source>
        <dbReference type="SAM" id="MobiDB-lite"/>
    </source>
</evidence>
<protein>
    <recommendedName>
        <fullName evidence="4">Ribosomal protein</fullName>
    </recommendedName>
</protein>
<evidence type="ECO:0008006" key="4">
    <source>
        <dbReference type="Google" id="ProtNLM"/>
    </source>
</evidence>
<feature type="region of interest" description="Disordered" evidence="1">
    <location>
        <begin position="41"/>
        <end position="68"/>
    </location>
</feature>
<dbReference type="AlphaFoldDB" id="A0AAV5WVI1"/>
<dbReference type="Proteomes" id="UP001432322">
    <property type="component" value="Unassembled WGS sequence"/>
</dbReference>
<proteinExistence type="predicted"/>
<keyword evidence="3" id="KW-1185">Reference proteome</keyword>
<name>A0AAV5WVI1_9BILA</name>